<keyword evidence="3" id="KW-1185">Reference proteome</keyword>
<sequence>MVVSGKGQACVSIAEKETLPPAGQMALLFGVGAFLLAVGLWFLVNRNRPHKILQIDTLQGFSARGEGATKILARLIGVVLAIGGAGALLGGVVVVFRTY</sequence>
<evidence type="ECO:0000313" key="2">
    <source>
        <dbReference type="EMBL" id="SDL03125.1"/>
    </source>
</evidence>
<dbReference type="STRING" id="417292.SAMN05421806_116161"/>
<dbReference type="EMBL" id="FNFF01000016">
    <property type="protein sequence ID" value="SDL03125.1"/>
    <property type="molecule type" value="Genomic_DNA"/>
</dbReference>
<evidence type="ECO:0000256" key="1">
    <source>
        <dbReference type="SAM" id="Phobius"/>
    </source>
</evidence>
<feature type="transmembrane region" description="Helical" evidence="1">
    <location>
        <begin position="71"/>
        <end position="96"/>
    </location>
</feature>
<keyword evidence="1" id="KW-1133">Transmembrane helix</keyword>
<name>A0A1G9GRH3_9ACTN</name>
<keyword evidence="1" id="KW-0812">Transmembrane</keyword>
<reference evidence="2 3" key="1">
    <citation type="submission" date="2016-10" db="EMBL/GenBank/DDBJ databases">
        <authorList>
            <person name="de Groot N.N."/>
        </authorList>
    </citation>
    <scope>NUCLEOTIDE SEQUENCE [LARGE SCALE GENOMIC DNA]</scope>
    <source>
        <strain evidence="2 3">CGMCC 4.5727</strain>
    </source>
</reference>
<protein>
    <recommendedName>
        <fullName evidence="4">Transmembrane protein</fullName>
    </recommendedName>
</protein>
<accession>A0A1G9GRH3</accession>
<organism evidence="2 3">
    <name type="scientific">Streptomyces indicus</name>
    <dbReference type="NCBI Taxonomy" id="417292"/>
    <lineage>
        <taxon>Bacteria</taxon>
        <taxon>Bacillati</taxon>
        <taxon>Actinomycetota</taxon>
        <taxon>Actinomycetes</taxon>
        <taxon>Kitasatosporales</taxon>
        <taxon>Streptomycetaceae</taxon>
        <taxon>Streptomyces</taxon>
    </lineage>
</organism>
<feature type="transmembrane region" description="Helical" evidence="1">
    <location>
        <begin position="25"/>
        <end position="44"/>
    </location>
</feature>
<proteinExistence type="predicted"/>
<dbReference type="AlphaFoldDB" id="A0A1G9GRH3"/>
<evidence type="ECO:0000313" key="3">
    <source>
        <dbReference type="Proteomes" id="UP000199155"/>
    </source>
</evidence>
<dbReference type="Proteomes" id="UP000199155">
    <property type="component" value="Unassembled WGS sequence"/>
</dbReference>
<evidence type="ECO:0008006" key="4">
    <source>
        <dbReference type="Google" id="ProtNLM"/>
    </source>
</evidence>
<keyword evidence="1" id="KW-0472">Membrane</keyword>
<gene>
    <name evidence="2" type="ORF">SAMN05421806_116161</name>
</gene>